<keyword evidence="3" id="KW-1185">Reference proteome</keyword>
<reference evidence="2 3" key="1">
    <citation type="submission" date="2021-06" db="EMBL/GenBank/DDBJ databases">
        <authorList>
            <person name="Sun Q."/>
            <person name="Li D."/>
        </authorList>
    </citation>
    <scope>NUCLEOTIDE SEQUENCE [LARGE SCALE GENOMIC DNA]</scope>
    <source>
        <strain evidence="2 3">MSJ-40</strain>
    </source>
</reference>
<dbReference type="EMBL" id="JAHLPM010000003">
    <property type="protein sequence ID" value="MBU5437400.1"/>
    <property type="molecule type" value="Genomic_DNA"/>
</dbReference>
<dbReference type="Proteomes" id="UP000749471">
    <property type="component" value="Unassembled WGS sequence"/>
</dbReference>
<comment type="caution">
    <text evidence="2">The sequence shown here is derived from an EMBL/GenBank/DDBJ whole genome shotgun (WGS) entry which is preliminary data.</text>
</comment>
<name>A0ABS6E3B3_9FIRM</name>
<evidence type="ECO:0000313" key="2">
    <source>
        <dbReference type="EMBL" id="MBU5437400.1"/>
    </source>
</evidence>
<accession>A0ABS6E3B3</accession>
<proteinExistence type="predicted"/>
<dbReference type="Pfam" id="PF10026">
    <property type="entry name" value="DUF2268"/>
    <property type="match status" value="1"/>
</dbReference>
<feature type="domain" description="DUF2268" evidence="1">
    <location>
        <begin position="113"/>
        <end position="320"/>
    </location>
</feature>
<evidence type="ECO:0000313" key="3">
    <source>
        <dbReference type="Proteomes" id="UP000749471"/>
    </source>
</evidence>
<dbReference type="RefSeq" id="WP_216517459.1">
    <property type="nucleotide sequence ID" value="NZ_JAHLPM010000003.1"/>
</dbReference>
<sequence length="332" mass="38960">MKKRIIMLLLFVIIIGMLVGCEKETSKLEDEFESNVILMDKEIKEYIEKAKSEKLDTDKSRELYNRTVLAPIFGTENVSQEYLDKNNFPSYIIGYEELENLVDVLAEEDAVGIVEKALKKSKEYFPLDEEVKVYILPSKDRSQWDIEYDTGINASTSLQDQNRAIIISINPIIGEWKSKIPRTVAHEYHHMVWGSRNFVSEEQKGKKWALIDWLICEGKADVFADIIYPDIEASYLSSLYYQYYWTELGYDEKQIWNKIKPYLNNTDYDYYSKVMFGDYLEFPRNAGYKIGYNIMQGFIKNNPDVSIEDWTSMDAKEILEKSGYEERFQNSN</sequence>
<dbReference type="InterPro" id="IPR018728">
    <property type="entry name" value="DUF2268"/>
</dbReference>
<evidence type="ECO:0000259" key="1">
    <source>
        <dbReference type="Pfam" id="PF10026"/>
    </source>
</evidence>
<dbReference type="PROSITE" id="PS51257">
    <property type="entry name" value="PROKAR_LIPOPROTEIN"/>
    <property type="match status" value="1"/>
</dbReference>
<protein>
    <submittedName>
        <fullName evidence="2">DUF2268 domain-containing protein</fullName>
    </submittedName>
</protein>
<organism evidence="2 3">
    <name type="scientific">Tissierella simiarum</name>
    <dbReference type="NCBI Taxonomy" id="2841534"/>
    <lineage>
        <taxon>Bacteria</taxon>
        <taxon>Bacillati</taxon>
        <taxon>Bacillota</taxon>
        <taxon>Tissierellia</taxon>
        <taxon>Tissierellales</taxon>
        <taxon>Tissierellaceae</taxon>
        <taxon>Tissierella</taxon>
    </lineage>
</organism>
<gene>
    <name evidence="2" type="ORF">KQI42_05230</name>
</gene>